<dbReference type="CDD" id="cd06261">
    <property type="entry name" value="TM_PBP2"/>
    <property type="match status" value="1"/>
</dbReference>
<dbReference type="NCBIfam" id="TIGR02138">
    <property type="entry name" value="phosphate_pstC"/>
    <property type="match status" value="1"/>
</dbReference>
<dbReference type="GO" id="GO:0006817">
    <property type="term" value="P:phosphate ion transport"/>
    <property type="evidence" value="ECO:0007669"/>
    <property type="project" value="UniProtKB-KW"/>
</dbReference>
<name>A0A1G9CZS0_9BACT</name>
<proteinExistence type="inferred from homology"/>
<comment type="similarity">
    <text evidence="2 10">Belongs to the binding-protein-dependent transport system permease family. CysTW subfamily.</text>
</comment>
<comment type="function">
    <text evidence="10">Part of the binding-protein-dependent transport system for phosphate; probably responsible for the translocation of the substrate across the membrane.</text>
</comment>
<dbReference type="Gene3D" id="1.10.3720.10">
    <property type="entry name" value="MetI-like"/>
    <property type="match status" value="1"/>
</dbReference>
<dbReference type="PANTHER" id="PTHR30425">
    <property type="entry name" value="PHOSPHATE TRANSPORT SYSTEM PERMEASE PROTEIN PST"/>
    <property type="match status" value="1"/>
</dbReference>
<dbReference type="PANTHER" id="PTHR30425:SF1">
    <property type="entry name" value="PHOSPHATE TRANSPORT SYSTEM PERMEASE PROTEIN PSTC"/>
    <property type="match status" value="1"/>
</dbReference>
<dbReference type="AlphaFoldDB" id="A0A1G9CZS0"/>
<feature type="transmembrane region" description="Helical" evidence="9">
    <location>
        <begin position="375"/>
        <end position="392"/>
    </location>
</feature>
<feature type="transmembrane region" description="Helical" evidence="9">
    <location>
        <begin position="222"/>
        <end position="249"/>
    </location>
</feature>
<evidence type="ECO:0000313" key="12">
    <source>
        <dbReference type="EMBL" id="SDK57119.1"/>
    </source>
</evidence>
<accession>A0A1G9CZS0</accession>
<feature type="transmembrane region" description="Helical" evidence="9">
    <location>
        <begin position="296"/>
        <end position="317"/>
    </location>
</feature>
<keyword evidence="3 9" id="KW-0813">Transport</keyword>
<feature type="transmembrane region" description="Helical" evidence="9">
    <location>
        <begin position="170"/>
        <end position="191"/>
    </location>
</feature>
<dbReference type="InterPro" id="IPR035906">
    <property type="entry name" value="MetI-like_sf"/>
</dbReference>
<dbReference type="InterPro" id="IPR011864">
    <property type="entry name" value="Phosphate_PstC"/>
</dbReference>
<keyword evidence="7 9" id="KW-1133">Transmembrane helix</keyword>
<evidence type="ECO:0000256" key="10">
    <source>
        <dbReference type="RuleBase" id="RU363054"/>
    </source>
</evidence>
<keyword evidence="5 10" id="KW-0592">Phosphate transport</keyword>
<evidence type="ECO:0000256" key="8">
    <source>
        <dbReference type="ARBA" id="ARBA00023136"/>
    </source>
</evidence>
<evidence type="ECO:0000256" key="3">
    <source>
        <dbReference type="ARBA" id="ARBA00022448"/>
    </source>
</evidence>
<keyword evidence="8 9" id="KW-0472">Membrane</keyword>
<protein>
    <recommendedName>
        <fullName evidence="10">Phosphate transport system permease protein</fullName>
    </recommendedName>
</protein>
<feature type="transmembrane region" description="Helical" evidence="9">
    <location>
        <begin position="136"/>
        <end position="158"/>
    </location>
</feature>
<evidence type="ECO:0000256" key="2">
    <source>
        <dbReference type="ARBA" id="ARBA00007069"/>
    </source>
</evidence>
<dbReference type="PROSITE" id="PS50928">
    <property type="entry name" value="ABC_TM1"/>
    <property type="match status" value="1"/>
</dbReference>
<evidence type="ECO:0000256" key="5">
    <source>
        <dbReference type="ARBA" id="ARBA00022592"/>
    </source>
</evidence>
<gene>
    <name evidence="12" type="ORF">SAMN05660337_0853</name>
</gene>
<dbReference type="Proteomes" id="UP000199053">
    <property type="component" value="Unassembled WGS sequence"/>
</dbReference>
<keyword evidence="13" id="KW-1185">Reference proteome</keyword>
<feature type="domain" description="ABC transmembrane type-1" evidence="11">
    <location>
        <begin position="226"/>
        <end position="437"/>
    </location>
</feature>
<dbReference type="EMBL" id="FNGA01000001">
    <property type="protein sequence ID" value="SDK57119.1"/>
    <property type="molecule type" value="Genomic_DNA"/>
</dbReference>
<evidence type="ECO:0000256" key="6">
    <source>
        <dbReference type="ARBA" id="ARBA00022692"/>
    </source>
</evidence>
<evidence type="ECO:0000256" key="9">
    <source>
        <dbReference type="RuleBase" id="RU363032"/>
    </source>
</evidence>
<dbReference type="Pfam" id="PF00528">
    <property type="entry name" value="BPD_transp_1"/>
    <property type="match status" value="1"/>
</dbReference>
<keyword evidence="4 10" id="KW-1003">Cell membrane</keyword>
<sequence>MITSRNICLLLIIFAVMSGVYAYKLSSSTEAEQIFISATEKVAKRGDYSMSSVGGLKKVMMLSVHEVTEGSEELSLSEAEKELRVRELNSELNKIYAYVRTDRAVMNKSKNGADAELFTLIKQSTENMISSRAGGWYIFSSLLGFAGMVLFILKALNLSRRSTERLIHSAFLVTAFTSILVLFLIMAFLFIEGLPVFNFVSVKDFIFGVEWYPTDEPAAFGIWPLIVGSGAVTLLSSLIAIPLGVMTAIYLAEIAPTKVRDIVKPAVEMLAALPSVVIGFFGMVVVAPFLQETFDIAVGLNLFNASVMLAFMAVPTITSISEDALYSVPPELKEASLALGATHWQSIYKVMVPASLSGISTGIILGMARSIGETMVVLMVAGGAGMLPNSIFDPVRPMPASIAAEMGEAPFHSEHYHALFAIGMVLFLFTMVFNLIADHVAHKYKQVGSATL</sequence>
<dbReference type="GO" id="GO:0005886">
    <property type="term" value="C:plasma membrane"/>
    <property type="evidence" value="ECO:0007669"/>
    <property type="project" value="UniProtKB-SubCell"/>
</dbReference>
<dbReference type="SUPFAM" id="SSF161098">
    <property type="entry name" value="MetI-like"/>
    <property type="match status" value="1"/>
</dbReference>
<dbReference type="GO" id="GO:0005315">
    <property type="term" value="F:phosphate transmembrane transporter activity"/>
    <property type="evidence" value="ECO:0007669"/>
    <property type="project" value="InterPro"/>
</dbReference>
<feature type="transmembrane region" description="Helical" evidence="9">
    <location>
        <begin position="270"/>
        <end position="290"/>
    </location>
</feature>
<reference evidence="13" key="1">
    <citation type="submission" date="2016-10" db="EMBL/GenBank/DDBJ databases">
        <authorList>
            <person name="Varghese N."/>
            <person name="Submissions S."/>
        </authorList>
    </citation>
    <scope>NUCLEOTIDE SEQUENCE [LARGE SCALE GENOMIC DNA]</scope>
    <source>
        <strain evidence="13">DSM 16995</strain>
    </source>
</reference>
<evidence type="ECO:0000256" key="7">
    <source>
        <dbReference type="ARBA" id="ARBA00022989"/>
    </source>
</evidence>
<organism evidence="12 13">
    <name type="scientific">Maridesulfovibrio ferrireducens</name>
    <dbReference type="NCBI Taxonomy" id="246191"/>
    <lineage>
        <taxon>Bacteria</taxon>
        <taxon>Pseudomonadati</taxon>
        <taxon>Thermodesulfobacteriota</taxon>
        <taxon>Desulfovibrionia</taxon>
        <taxon>Desulfovibrionales</taxon>
        <taxon>Desulfovibrionaceae</taxon>
        <taxon>Maridesulfovibrio</taxon>
    </lineage>
</organism>
<evidence type="ECO:0000256" key="4">
    <source>
        <dbReference type="ARBA" id="ARBA00022475"/>
    </source>
</evidence>
<feature type="transmembrane region" description="Helical" evidence="9">
    <location>
        <begin position="416"/>
        <end position="436"/>
    </location>
</feature>
<dbReference type="STRING" id="246191.SAMN05660337_0853"/>
<keyword evidence="6 9" id="KW-0812">Transmembrane</keyword>
<dbReference type="InterPro" id="IPR000515">
    <property type="entry name" value="MetI-like"/>
</dbReference>
<dbReference type="InterPro" id="IPR051124">
    <property type="entry name" value="Phosphate_Transport_Permease"/>
</dbReference>
<evidence type="ECO:0000256" key="1">
    <source>
        <dbReference type="ARBA" id="ARBA00004651"/>
    </source>
</evidence>
<evidence type="ECO:0000259" key="11">
    <source>
        <dbReference type="PROSITE" id="PS50928"/>
    </source>
</evidence>
<comment type="subcellular location">
    <subcellularLocation>
        <location evidence="1 9">Cell membrane</location>
        <topology evidence="1 9">Multi-pass membrane protein</topology>
    </subcellularLocation>
</comment>
<evidence type="ECO:0000313" key="13">
    <source>
        <dbReference type="Proteomes" id="UP000199053"/>
    </source>
</evidence>